<keyword evidence="2" id="KW-1133">Transmembrane helix</keyword>
<evidence type="ECO:0000313" key="3">
    <source>
        <dbReference type="EMBL" id="KAF3974560.1"/>
    </source>
</evidence>
<reference evidence="3" key="1">
    <citation type="submission" date="2020-03" db="EMBL/GenBank/DDBJ databases">
        <title>Castanea mollissima Vanexum genome sequencing.</title>
        <authorList>
            <person name="Staton M."/>
        </authorList>
    </citation>
    <scope>NUCLEOTIDE SEQUENCE</scope>
    <source>
        <tissue evidence="3">Leaf</tissue>
    </source>
</reference>
<protein>
    <submittedName>
        <fullName evidence="3">Uncharacterized protein</fullName>
    </submittedName>
</protein>
<feature type="transmembrane region" description="Helical" evidence="2">
    <location>
        <begin position="15"/>
        <end position="38"/>
    </location>
</feature>
<evidence type="ECO:0000313" key="4">
    <source>
        <dbReference type="Proteomes" id="UP000737018"/>
    </source>
</evidence>
<dbReference type="EMBL" id="JRKL02000147">
    <property type="protein sequence ID" value="KAF3974560.1"/>
    <property type="molecule type" value="Genomic_DNA"/>
</dbReference>
<feature type="transmembrane region" description="Helical" evidence="2">
    <location>
        <begin position="59"/>
        <end position="79"/>
    </location>
</feature>
<accession>A0A8J4VXC8</accession>
<feature type="non-terminal residue" evidence="3">
    <location>
        <position position="1"/>
    </location>
</feature>
<feature type="compositionally biased region" description="Basic residues" evidence="1">
    <location>
        <begin position="44"/>
        <end position="54"/>
    </location>
</feature>
<dbReference type="AlphaFoldDB" id="A0A8J4VXC8"/>
<sequence>MSASSVGLEPISTAAMRFGCCGPPLLLPPFLSFALFSITTKQPNPKKRKDKKRKQASDGGSTVGSISSSVVLLFCFRGWRSNQGPSFPSNSIQPNLVTSDYIVSLLSLSLHCSSILFLAIVLYTKVVRVLERGFRASQ</sequence>
<gene>
    <name evidence="3" type="ORF">CMV_002112</name>
</gene>
<proteinExistence type="predicted"/>
<keyword evidence="2" id="KW-0812">Transmembrane</keyword>
<dbReference type="Proteomes" id="UP000737018">
    <property type="component" value="Unassembled WGS sequence"/>
</dbReference>
<comment type="caution">
    <text evidence="3">The sequence shown here is derived from an EMBL/GenBank/DDBJ whole genome shotgun (WGS) entry which is preliminary data.</text>
</comment>
<feature type="transmembrane region" description="Helical" evidence="2">
    <location>
        <begin position="101"/>
        <end position="123"/>
    </location>
</feature>
<evidence type="ECO:0000256" key="1">
    <source>
        <dbReference type="SAM" id="MobiDB-lite"/>
    </source>
</evidence>
<name>A0A8J4VXC8_9ROSI</name>
<evidence type="ECO:0000256" key="2">
    <source>
        <dbReference type="SAM" id="Phobius"/>
    </source>
</evidence>
<keyword evidence="2" id="KW-0472">Membrane</keyword>
<keyword evidence="4" id="KW-1185">Reference proteome</keyword>
<organism evidence="3 4">
    <name type="scientific">Castanea mollissima</name>
    <name type="common">Chinese chestnut</name>
    <dbReference type="NCBI Taxonomy" id="60419"/>
    <lineage>
        <taxon>Eukaryota</taxon>
        <taxon>Viridiplantae</taxon>
        <taxon>Streptophyta</taxon>
        <taxon>Embryophyta</taxon>
        <taxon>Tracheophyta</taxon>
        <taxon>Spermatophyta</taxon>
        <taxon>Magnoliopsida</taxon>
        <taxon>eudicotyledons</taxon>
        <taxon>Gunneridae</taxon>
        <taxon>Pentapetalae</taxon>
        <taxon>rosids</taxon>
        <taxon>fabids</taxon>
        <taxon>Fagales</taxon>
        <taxon>Fagaceae</taxon>
        <taxon>Castanea</taxon>
    </lineage>
</organism>
<feature type="region of interest" description="Disordered" evidence="1">
    <location>
        <begin position="42"/>
        <end position="64"/>
    </location>
</feature>